<reference evidence="13" key="2">
    <citation type="submission" date="2024-10" db="UniProtKB">
        <authorList>
            <consortium name="EnsemblProtists"/>
        </authorList>
    </citation>
    <scope>IDENTIFICATION</scope>
</reference>
<dbReference type="EnsemblProtists" id="EOD25291">
    <property type="protein sequence ID" value="EOD25291"/>
    <property type="gene ID" value="EMIHUDRAFT_469215"/>
</dbReference>
<evidence type="ECO:0000256" key="8">
    <source>
        <dbReference type="ARBA" id="ARBA00023065"/>
    </source>
</evidence>
<keyword evidence="3" id="KW-0813">Transport</keyword>
<reference evidence="14" key="1">
    <citation type="journal article" date="2013" name="Nature">
        <title>Pan genome of the phytoplankton Emiliania underpins its global distribution.</title>
        <authorList>
            <person name="Read B.A."/>
            <person name="Kegel J."/>
            <person name="Klute M.J."/>
            <person name="Kuo A."/>
            <person name="Lefebvre S.C."/>
            <person name="Maumus F."/>
            <person name="Mayer C."/>
            <person name="Miller J."/>
            <person name="Monier A."/>
            <person name="Salamov A."/>
            <person name="Young J."/>
            <person name="Aguilar M."/>
            <person name="Claverie J.M."/>
            <person name="Frickenhaus S."/>
            <person name="Gonzalez K."/>
            <person name="Herman E.K."/>
            <person name="Lin Y.C."/>
            <person name="Napier J."/>
            <person name="Ogata H."/>
            <person name="Sarno A.F."/>
            <person name="Shmutz J."/>
            <person name="Schroeder D."/>
            <person name="de Vargas C."/>
            <person name="Verret F."/>
            <person name="von Dassow P."/>
            <person name="Valentin K."/>
            <person name="Van de Peer Y."/>
            <person name="Wheeler G."/>
            <person name="Dacks J.B."/>
            <person name="Delwiche C.F."/>
            <person name="Dyhrman S.T."/>
            <person name="Glockner G."/>
            <person name="John U."/>
            <person name="Richards T."/>
            <person name="Worden A.Z."/>
            <person name="Zhang X."/>
            <person name="Grigoriev I.V."/>
            <person name="Allen A.E."/>
            <person name="Bidle K."/>
            <person name="Borodovsky M."/>
            <person name="Bowler C."/>
            <person name="Brownlee C."/>
            <person name="Cock J.M."/>
            <person name="Elias M."/>
            <person name="Gladyshev V.N."/>
            <person name="Groth M."/>
            <person name="Guda C."/>
            <person name="Hadaegh A."/>
            <person name="Iglesias-Rodriguez M.D."/>
            <person name="Jenkins J."/>
            <person name="Jones B.M."/>
            <person name="Lawson T."/>
            <person name="Leese F."/>
            <person name="Lindquist E."/>
            <person name="Lobanov A."/>
            <person name="Lomsadze A."/>
            <person name="Malik S.B."/>
            <person name="Marsh M.E."/>
            <person name="Mackinder L."/>
            <person name="Mock T."/>
            <person name="Mueller-Roeber B."/>
            <person name="Pagarete A."/>
            <person name="Parker M."/>
            <person name="Probert I."/>
            <person name="Quesneville H."/>
            <person name="Raines C."/>
            <person name="Rensing S.A."/>
            <person name="Riano-Pachon D.M."/>
            <person name="Richier S."/>
            <person name="Rokitta S."/>
            <person name="Shiraiwa Y."/>
            <person name="Soanes D.M."/>
            <person name="van der Giezen M."/>
            <person name="Wahlund T.M."/>
            <person name="Williams B."/>
            <person name="Wilson W."/>
            <person name="Wolfe G."/>
            <person name="Wurch L.L."/>
        </authorList>
    </citation>
    <scope>NUCLEOTIDE SEQUENCE</scope>
</reference>
<dbReference type="Proteomes" id="UP000013827">
    <property type="component" value="Unassembled WGS sequence"/>
</dbReference>
<keyword evidence="8" id="KW-0406">Ion transport</keyword>
<dbReference type="HOGENOM" id="CLU_618859_0_0_1"/>
<keyword evidence="6" id="KW-0732">Signal</keyword>
<feature type="domain" description="Neurotransmitter-gated ion-channel ligand-binding" evidence="12">
    <location>
        <begin position="15"/>
        <end position="213"/>
    </location>
</feature>
<keyword evidence="4" id="KW-1003">Cell membrane</keyword>
<feature type="transmembrane region" description="Helical" evidence="11">
    <location>
        <begin position="312"/>
        <end position="335"/>
    </location>
</feature>
<evidence type="ECO:0000256" key="6">
    <source>
        <dbReference type="ARBA" id="ARBA00022729"/>
    </source>
</evidence>
<dbReference type="InterPro" id="IPR036719">
    <property type="entry name" value="Neuro-gated_channel_TM_sf"/>
</dbReference>
<dbReference type="PRINTS" id="PR00253">
    <property type="entry name" value="GABAARECEPTR"/>
</dbReference>
<evidence type="ECO:0000256" key="2">
    <source>
        <dbReference type="ARBA" id="ARBA00004236"/>
    </source>
</evidence>
<dbReference type="GeneID" id="17280851"/>
<keyword evidence="7 11" id="KW-1133">Transmembrane helix</keyword>
<evidence type="ECO:0000256" key="5">
    <source>
        <dbReference type="ARBA" id="ARBA00022692"/>
    </source>
</evidence>
<evidence type="ECO:0000259" key="12">
    <source>
        <dbReference type="Pfam" id="PF02931"/>
    </source>
</evidence>
<dbReference type="SUPFAM" id="SSF90112">
    <property type="entry name" value="Neurotransmitter-gated ion-channel transmembrane pore"/>
    <property type="match status" value="1"/>
</dbReference>
<keyword evidence="10" id="KW-0407">Ion channel</keyword>
<keyword evidence="14" id="KW-1185">Reference proteome</keyword>
<dbReference type="InterPro" id="IPR038050">
    <property type="entry name" value="Neuro_actylchol_rec"/>
</dbReference>
<evidence type="ECO:0000256" key="1">
    <source>
        <dbReference type="ARBA" id="ARBA00004141"/>
    </source>
</evidence>
<evidence type="ECO:0000256" key="4">
    <source>
        <dbReference type="ARBA" id="ARBA00022475"/>
    </source>
</evidence>
<dbReference type="KEGG" id="ehx:EMIHUDRAFT_469215"/>
<evidence type="ECO:0000256" key="9">
    <source>
        <dbReference type="ARBA" id="ARBA00023136"/>
    </source>
</evidence>
<evidence type="ECO:0000256" key="10">
    <source>
        <dbReference type="ARBA" id="ARBA00023303"/>
    </source>
</evidence>
<dbReference type="InterPro" id="IPR036734">
    <property type="entry name" value="Neur_chan_lig-bd_sf"/>
</dbReference>
<evidence type="ECO:0000256" key="11">
    <source>
        <dbReference type="SAM" id="Phobius"/>
    </source>
</evidence>
<dbReference type="EnsemblProtists" id="EOD35581">
    <property type="protein sequence ID" value="EOD35581"/>
    <property type="gene ID" value="EMIHUDRAFT_449273"/>
</dbReference>
<protein>
    <recommendedName>
        <fullName evidence="12">Neurotransmitter-gated ion-channel ligand-binding domain-containing protein</fullName>
    </recommendedName>
</protein>
<dbReference type="Pfam" id="PF02931">
    <property type="entry name" value="Neur_chan_LBD"/>
    <property type="match status" value="1"/>
</dbReference>
<feature type="transmembrane region" description="Helical" evidence="11">
    <location>
        <begin position="250"/>
        <end position="273"/>
    </location>
</feature>
<dbReference type="GO" id="GO:0004888">
    <property type="term" value="F:transmembrane signaling receptor activity"/>
    <property type="evidence" value="ECO:0007669"/>
    <property type="project" value="InterPro"/>
</dbReference>
<dbReference type="STRING" id="2903.R1FJ52"/>
<evidence type="ECO:0000256" key="7">
    <source>
        <dbReference type="ARBA" id="ARBA00022989"/>
    </source>
</evidence>
<organism evidence="13 14">
    <name type="scientific">Emiliania huxleyi (strain CCMP1516)</name>
    <dbReference type="NCBI Taxonomy" id="280463"/>
    <lineage>
        <taxon>Eukaryota</taxon>
        <taxon>Haptista</taxon>
        <taxon>Haptophyta</taxon>
        <taxon>Prymnesiophyceae</taxon>
        <taxon>Isochrysidales</taxon>
        <taxon>Noelaerhabdaceae</taxon>
        <taxon>Emiliania</taxon>
    </lineage>
</organism>
<keyword evidence="9 11" id="KW-0472">Membrane</keyword>
<dbReference type="PaxDb" id="2903-EOD25291"/>
<feature type="transmembrane region" description="Helical" evidence="11">
    <location>
        <begin position="388"/>
        <end position="408"/>
    </location>
</feature>
<evidence type="ECO:0000256" key="3">
    <source>
        <dbReference type="ARBA" id="ARBA00022448"/>
    </source>
</evidence>
<sequence>MAVFALATVAAVSQRDILSNLTASYDASMRPGQALEGSCAAEAAPDRVNVETDVSVIHTINQVSKSYRLDGYLIASWSDPRLVFDASCQRLHFGAMKDLGIWAPQLNFPHARSLTVGGGSGKMAADGESVYIHPDGKVDWIRAMHVEMYCGGFSFGKLPYDIQYCDFSIASLGSSPQDLELYWLVNNEMLQMKVDADPFTSGEWAAHPVSRQSNQSIPILGIPPALRNPLGATCTTSAVTMCFSLTRSSYTSSTLTILVAVLLVLASWSGFFISPAAAPARIALAFLCFLMVLNNLNAVYRSLPQLQSDDRVWLSDFLIGTMVFNFVALLEYAAVNAGMRLKANQISLYRANLDKQDKPDKPASKFALPSSVQRRLADCARLDEVMRVFFPLAYFLYMGIMYAVLPLYPHNEGCIGI</sequence>
<accession>A0A0D3KIJ6</accession>
<dbReference type="Gene3D" id="2.70.170.10">
    <property type="entry name" value="Neurotransmitter-gated ion-channel ligand-binding domain"/>
    <property type="match status" value="1"/>
</dbReference>
<dbReference type="RefSeq" id="XP_005777720.1">
    <property type="nucleotide sequence ID" value="XM_005777663.1"/>
</dbReference>
<dbReference type="AlphaFoldDB" id="A0A0D3KIJ6"/>
<dbReference type="RefSeq" id="XP_005788010.1">
    <property type="nucleotide sequence ID" value="XM_005787953.1"/>
</dbReference>
<evidence type="ECO:0000313" key="14">
    <source>
        <dbReference type="Proteomes" id="UP000013827"/>
    </source>
</evidence>
<feature type="transmembrane region" description="Helical" evidence="11">
    <location>
        <begin position="280"/>
        <end position="300"/>
    </location>
</feature>
<dbReference type="PANTHER" id="PTHR18945">
    <property type="entry name" value="NEUROTRANSMITTER GATED ION CHANNEL"/>
    <property type="match status" value="1"/>
</dbReference>
<evidence type="ECO:0000313" key="13">
    <source>
        <dbReference type="EnsemblProtists" id="EOD35581"/>
    </source>
</evidence>
<dbReference type="Gene3D" id="1.20.58.390">
    <property type="entry name" value="Neurotransmitter-gated ion-channel transmembrane domain"/>
    <property type="match status" value="1"/>
</dbReference>
<dbReference type="InterPro" id="IPR006201">
    <property type="entry name" value="Neur_channel"/>
</dbReference>
<keyword evidence="5 11" id="KW-0812">Transmembrane</keyword>
<dbReference type="SUPFAM" id="SSF63712">
    <property type="entry name" value="Nicotinic receptor ligand binding domain-like"/>
    <property type="match status" value="1"/>
</dbReference>
<dbReference type="InterPro" id="IPR006202">
    <property type="entry name" value="Neur_chan_lig-bd"/>
</dbReference>
<dbReference type="eggNOG" id="KOG3643">
    <property type="taxonomic scope" value="Eukaryota"/>
</dbReference>
<dbReference type="InterPro" id="IPR006028">
    <property type="entry name" value="GABAA/Glycine_rcpt"/>
</dbReference>
<name>A0A0D3KIJ6_EMIH1</name>
<dbReference type="KEGG" id="ehx:EMIHUDRAFT_449273"/>
<comment type="subcellular location">
    <subcellularLocation>
        <location evidence="2">Cell membrane</location>
    </subcellularLocation>
    <subcellularLocation>
        <location evidence="1">Membrane</location>
        <topology evidence="1">Multi-pass membrane protein</topology>
    </subcellularLocation>
</comment>
<proteinExistence type="predicted"/>
<dbReference type="GO" id="GO:0005886">
    <property type="term" value="C:plasma membrane"/>
    <property type="evidence" value="ECO:0007669"/>
    <property type="project" value="UniProtKB-SubCell"/>
</dbReference>
<dbReference type="GO" id="GO:0005230">
    <property type="term" value="F:extracellular ligand-gated monoatomic ion channel activity"/>
    <property type="evidence" value="ECO:0007669"/>
    <property type="project" value="InterPro"/>
</dbReference>
<dbReference type="GeneID" id="17270836"/>